<keyword evidence="5" id="KW-0539">Nucleus</keyword>
<dbReference type="RefSeq" id="XP_016215605.1">
    <property type="nucleotide sequence ID" value="XM_016356812.1"/>
</dbReference>
<dbReference type="PANTHER" id="PTHR18359:SF0">
    <property type="entry name" value="U3 SMALL NUCLEOLAR RNA-ASSOCIATED PROTEIN 18 HOMOLOG"/>
    <property type="match status" value="1"/>
</dbReference>
<dbReference type="InParanoid" id="A0A0D1XSK6"/>
<dbReference type="FunCoup" id="A0A0D1XSK6">
    <property type="interactions" value="1044"/>
</dbReference>
<comment type="subcellular location">
    <subcellularLocation>
        <location evidence="1">Nucleus</location>
        <location evidence="1">Nucleolus</location>
    </subcellularLocation>
</comment>
<feature type="compositionally biased region" description="Acidic residues" evidence="6">
    <location>
        <begin position="184"/>
        <end position="198"/>
    </location>
</feature>
<evidence type="ECO:0000256" key="4">
    <source>
        <dbReference type="ARBA" id="ARBA00022737"/>
    </source>
</evidence>
<evidence type="ECO:0000256" key="3">
    <source>
        <dbReference type="ARBA" id="ARBA00022574"/>
    </source>
</evidence>
<feature type="compositionally biased region" description="Basic and acidic residues" evidence="6">
    <location>
        <begin position="1"/>
        <end position="18"/>
    </location>
</feature>
<dbReference type="Proteomes" id="UP000053259">
    <property type="component" value="Unassembled WGS sequence"/>
</dbReference>
<dbReference type="InterPro" id="IPR036322">
    <property type="entry name" value="WD40_repeat_dom_sf"/>
</dbReference>
<dbReference type="STRING" id="253628.A0A0D1XSK6"/>
<reference evidence="7 8" key="1">
    <citation type="submission" date="2015-01" db="EMBL/GenBank/DDBJ databases">
        <title>The Genome Sequence of Ochroconis gallopava CBS43764.</title>
        <authorList>
            <consortium name="The Broad Institute Genomics Platform"/>
            <person name="Cuomo C."/>
            <person name="de Hoog S."/>
            <person name="Gorbushina A."/>
            <person name="Stielow B."/>
            <person name="Teixiera M."/>
            <person name="Abouelleil A."/>
            <person name="Chapman S.B."/>
            <person name="Priest M."/>
            <person name="Young S.K."/>
            <person name="Wortman J."/>
            <person name="Nusbaum C."/>
            <person name="Birren B."/>
        </authorList>
    </citation>
    <scope>NUCLEOTIDE SEQUENCE [LARGE SCALE GENOMIC DNA]</scope>
    <source>
        <strain evidence="7 8">CBS 43764</strain>
    </source>
</reference>
<sequence>MATALKDRTLRDDESDKDSTEEELERLVFGDSAGFRENVRSFKDAAAQGKSKELVVAEHSEEEDGATGLEGLADEDLFFLDDTPGDAPVVTSSAGQDGGESSDDGAAWTDSDDERVTVSLASRTQLRKLRQTAADDVITGKEYSRRLRKHFRLLNPVPEWVHAASGAGKARKKRRTSTGSETTESSDDEMDVDEEDEGNLSAQPLARLLQDVDALTRTSQQNGAGKKRKLRPEMIDIQRMKDIVSSGPSSVTCLQVHPSLPLIISSGPSKTISIHSLQPQPPDPNPLLTTLHIKRTPLHTTLFHPSRTDARIFFSGRRRYFHVWNLSSGHVQKVTRVYGHADEQKSMERFKLSPDGAYLALLGTARKGGGVLNILDANTLQWVAQARVESLGGIADFAWWRDGKGLCIAGKNGEITEWLLSERVAVARWKDEGAVGTTTLALGGDSGRKHLGGDRWVSVGSSSGIVNIYDRRAWTPAAPAAAAVDDDNSGVPKNPKPARVLDQLVTPISHLHFSPDGQVMCMASRWKSDALRLVHLPSCTVYKNWPTGKTPLGRVSAVAFGTDVEGGLCLIVGNEQGALRGWEIRG</sequence>
<dbReference type="HOGENOM" id="CLU_011055_1_0_1"/>
<keyword evidence="8" id="KW-1185">Reference proteome</keyword>
<protein>
    <submittedName>
        <fullName evidence="7">Uncharacterized protein</fullName>
    </submittedName>
</protein>
<keyword evidence="4" id="KW-0677">Repeat</keyword>
<dbReference type="InterPro" id="IPR045161">
    <property type="entry name" value="Utp18"/>
</dbReference>
<dbReference type="VEuPathDB" id="FungiDB:PV09_03593"/>
<evidence type="ECO:0000313" key="8">
    <source>
        <dbReference type="Proteomes" id="UP000053259"/>
    </source>
</evidence>
<dbReference type="FunFam" id="2.130.10.10:FF:000549">
    <property type="entry name" value="Small nucleolar ribonucleoprotein complex subunit"/>
    <property type="match status" value="1"/>
</dbReference>
<feature type="region of interest" description="Disordered" evidence="6">
    <location>
        <begin position="80"/>
        <end position="114"/>
    </location>
</feature>
<feature type="region of interest" description="Disordered" evidence="6">
    <location>
        <begin position="1"/>
        <end position="25"/>
    </location>
</feature>
<evidence type="ECO:0000313" key="7">
    <source>
        <dbReference type="EMBL" id="KIW05736.1"/>
    </source>
</evidence>
<dbReference type="GO" id="GO:0032040">
    <property type="term" value="C:small-subunit processome"/>
    <property type="evidence" value="ECO:0007669"/>
    <property type="project" value="TreeGrafter"/>
</dbReference>
<evidence type="ECO:0000256" key="5">
    <source>
        <dbReference type="ARBA" id="ARBA00023242"/>
    </source>
</evidence>
<name>A0A0D1XSK6_9PEZI</name>
<dbReference type="GO" id="GO:0034388">
    <property type="term" value="C:Pwp2p-containing subcomplex of 90S preribosome"/>
    <property type="evidence" value="ECO:0007669"/>
    <property type="project" value="TreeGrafter"/>
</dbReference>
<feature type="region of interest" description="Disordered" evidence="6">
    <location>
        <begin position="163"/>
        <end position="200"/>
    </location>
</feature>
<dbReference type="AlphaFoldDB" id="A0A0D1XSK6"/>
<keyword evidence="3" id="KW-0853">WD repeat</keyword>
<dbReference type="InterPro" id="IPR015943">
    <property type="entry name" value="WD40/YVTN_repeat-like_dom_sf"/>
</dbReference>
<dbReference type="Gene3D" id="2.130.10.10">
    <property type="entry name" value="YVTN repeat-like/Quinoprotein amine dehydrogenase"/>
    <property type="match status" value="1"/>
</dbReference>
<evidence type="ECO:0000256" key="1">
    <source>
        <dbReference type="ARBA" id="ARBA00004604"/>
    </source>
</evidence>
<keyword evidence="2" id="KW-0698">rRNA processing</keyword>
<evidence type="ECO:0000256" key="6">
    <source>
        <dbReference type="SAM" id="MobiDB-lite"/>
    </source>
</evidence>
<dbReference type="EMBL" id="KN847537">
    <property type="protein sequence ID" value="KIW05736.1"/>
    <property type="molecule type" value="Genomic_DNA"/>
</dbReference>
<dbReference type="SUPFAM" id="SSF50978">
    <property type="entry name" value="WD40 repeat-like"/>
    <property type="match status" value="1"/>
</dbReference>
<dbReference type="GO" id="GO:0006364">
    <property type="term" value="P:rRNA processing"/>
    <property type="evidence" value="ECO:0007669"/>
    <property type="project" value="UniProtKB-KW"/>
</dbReference>
<dbReference type="PANTHER" id="PTHR18359">
    <property type="entry name" value="WD-REPEAT PROTEIN-RELATED"/>
    <property type="match status" value="1"/>
</dbReference>
<dbReference type="OrthoDB" id="1935146at2759"/>
<dbReference type="GeneID" id="27311566"/>
<accession>A0A0D1XSK6</accession>
<gene>
    <name evidence="7" type="ORF">PV09_03593</name>
</gene>
<proteinExistence type="predicted"/>
<organism evidence="7 8">
    <name type="scientific">Verruconis gallopava</name>
    <dbReference type="NCBI Taxonomy" id="253628"/>
    <lineage>
        <taxon>Eukaryota</taxon>
        <taxon>Fungi</taxon>
        <taxon>Dikarya</taxon>
        <taxon>Ascomycota</taxon>
        <taxon>Pezizomycotina</taxon>
        <taxon>Dothideomycetes</taxon>
        <taxon>Pleosporomycetidae</taxon>
        <taxon>Venturiales</taxon>
        <taxon>Sympoventuriaceae</taxon>
        <taxon>Verruconis</taxon>
    </lineage>
</organism>
<evidence type="ECO:0000256" key="2">
    <source>
        <dbReference type="ARBA" id="ARBA00022552"/>
    </source>
</evidence>